<dbReference type="Pfam" id="PF22725">
    <property type="entry name" value="GFO_IDH_MocA_C3"/>
    <property type="match status" value="1"/>
</dbReference>
<sequence>MRFGIVGTNWITEQFLQAGRTVEGFRAEAAYSRSAERAEAYAERNGIPLRFDDLDAMTASGTIDAVYIASPNAAHAEQAIRCMDRGLHVLCEKPLASNEAEATAMVEAARRNGVLLMEALKTTFLPNFEAIRDHIGRIGTVRRVQASYNQYSSRYDAYRAGTVLNAFDPTLSNGALMDLGVYCLYPVIRLFGPPRAVKANGVLLSSGVDGEGSLILAYDGMEAVVTYSKITFSEAPCEIQGEDGNLVFDKMSQPTRVERRTRDGAVEDLTRPQSEHTMRYEIEAFMETARRGETQSNVNDFATSLATMRVMDEARRQMGLVYPADRKAR</sequence>
<dbReference type="PANTHER" id="PTHR43054:SF1">
    <property type="entry name" value="SCYLLO-INOSITOL 2-DEHYDROGENASE (NADP(+)) IOLU"/>
    <property type="match status" value="1"/>
</dbReference>
<name>A0A5R9G186_9BACL</name>
<dbReference type="RefSeq" id="WP_138196994.1">
    <property type="nucleotide sequence ID" value="NZ_VCIW01000020.1"/>
</dbReference>
<dbReference type="InterPro" id="IPR055170">
    <property type="entry name" value="GFO_IDH_MocA-like_dom"/>
</dbReference>
<dbReference type="Gene3D" id="3.30.360.10">
    <property type="entry name" value="Dihydrodipicolinate Reductase, domain 2"/>
    <property type="match status" value="1"/>
</dbReference>
<dbReference type="Gene3D" id="3.40.50.720">
    <property type="entry name" value="NAD(P)-binding Rossmann-like Domain"/>
    <property type="match status" value="1"/>
</dbReference>
<evidence type="ECO:0000313" key="4">
    <source>
        <dbReference type="Proteomes" id="UP000309676"/>
    </source>
</evidence>
<accession>A0A5R9G186</accession>
<reference evidence="3 4" key="1">
    <citation type="submission" date="2019-05" db="EMBL/GenBank/DDBJ databases">
        <authorList>
            <person name="Narsing Rao M.P."/>
            <person name="Li W.J."/>
        </authorList>
    </citation>
    <scope>NUCLEOTIDE SEQUENCE [LARGE SCALE GENOMIC DNA]</scope>
    <source>
        <strain evidence="3 4">SYSU_K30003</strain>
    </source>
</reference>
<dbReference type="Proteomes" id="UP000309676">
    <property type="component" value="Unassembled WGS sequence"/>
</dbReference>
<evidence type="ECO:0000259" key="1">
    <source>
        <dbReference type="Pfam" id="PF01408"/>
    </source>
</evidence>
<dbReference type="InterPro" id="IPR036291">
    <property type="entry name" value="NAD(P)-bd_dom_sf"/>
</dbReference>
<dbReference type="SUPFAM" id="SSF51735">
    <property type="entry name" value="NAD(P)-binding Rossmann-fold domains"/>
    <property type="match status" value="1"/>
</dbReference>
<evidence type="ECO:0000259" key="2">
    <source>
        <dbReference type="Pfam" id="PF22725"/>
    </source>
</evidence>
<dbReference type="SUPFAM" id="SSF55347">
    <property type="entry name" value="Glyceraldehyde-3-phosphate dehydrogenase-like, C-terminal domain"/>
    <property type="match status" value="1"/>
</dbReference>
<feature type="domain" description="Gfo/Idh/MocA-like oxidoreductase N-terminal" evidence="1">
    <location>
        <begin position="1"/>
        <end position="118"/>
    </location>
</feature>
<dbReference type="PANTHER" id="PTHR43054">
    <property type="match status" value="1"/>
</dbReference>
<dbReference type="Pfam" id="PF01408">
    <property type="entry name" value="GFO_IDH_MocA"/>
    <property type="match status" value="1"/>
</dbReference>
<keyword evidence="4" id="KW-1185">Reference proteome</keyword>
<dbReference type="AlphaFoldDB" id="A0A5R9G186"/>
<dbReference type="OrthoDB" id="9815825at2"/>
<dbReference type="InterPro" id="IPR000683">
    <property type="entry name" value="Gfo/Idh/MocA-like_OxRdtase_N"/>
</dbReference>
<organism evidence="3 4">
    <name type="scientific">Paenibacillus antri</name>
    <dbReference type="NCBI Taxonomy" id="2582848"/>
    <lineage>
        <taxon>Bacteria</taxon>
        <taxon>Bacillati</taxon>
        <taxon>Bacillota</taxon>
        <taxon>Bacilli</taxon>
        <taxon>Bacillales</taxon>
        <taxon>Paenibacillaceae</taxon>
        <taxon>Paenibacillus</taxon>
    </lineage>
</organism>
<comment type="caution">
    <text evidence="3">The sequence shown here is derived from an EMBL/GenBank/DDBJ whole genome shotgun (WGS) entry which is preliminary data.</text>
</comment>
<proteinExistence type="predicted"/>
<evidence type="ECO:0000313" key="3">
    <source>
        <dbReference type="EMBL" id="TLS49551.1"/>
    </source>
</evidence>
<dbReference type="GO" id="GO:0000166">
    <property type="term" value="F:nucleotide binding"/>
    <property type="evidence" value="ECO:0007669"/>
    <property type="project" value="InterPro"/>
</dbReference>
<feature type="domain" description="GFO/IDH/MocA-like oxidoreductase" evidence="2">
    <location>
        <begin position="136"/>
        <end position="246"/>
    </location>
</feature>
<dbReference type="EMBL" id="VCIW01000020">
    <property type="protein sequence ID" value="TLS49551.1"/>
    <property type="molecule type" value="Genomic_DNA"/>
</dbReference>
<protein>
    <submittedName>
        <fullName evidence="3">Gfo/Idh/MocA family oxidoreductase</fullName>
    </submittedName>
</protein>
<gene>
    <name evidence="3" type="ORF">FE782_24480</name>
</gene>